<dbReference type="PANTHER" id="PTHR31793">
    <property type="entry name" value="4-HYDROXYBENZOYL-COA THIOESTERASE FAMILY MEMBER"/>
    <property type="match status" value="1"/>
</dbReference>
<organism evidence="4 5">
    <name type="scientific">Paenibacillus albus</name>
    <dbReference type="NCBI Taxonomy" id="2495582"/>
    <lineage>
        <taxon>Bacteria</taxon>
        <taxon>Bacillati</taxon>
        <taxon>Bacillota</taxon>
        <taxon>Bacilli</taxon>
        <taxon>Bacillales</taxon>
        <taxon>Paenibacillaceae</taxon>
        <taxon>Paenibacillus</taxon>
    </lineage>
</organism>
<dbReference type="InterPro" id="IPR050563">
    <property type="entry name" value="4-hydroxybenzoyl-CoA_TE"/>
</dbReference>
<name>A0A3S9AD33_9BACL</name>
<dbReference type="GO" id="GO:0047617">
    <property type="term" value="F:fatty acyl-CoA hydrolase activity"/>
    <property type="evidence" value="ECO:0007669"/>
    <property type="project" value="TreeGrafter"/>
</dbReference>
<keyword evidence="2" id="KW-0378">Hydrolase</keyword>
<dbReference type="InterPro" id="IPR029069">
    <property type="entry name" value="HotDog_dom_sf"/>
</dbReference>
<sequence>MMKEEIATEAKALWHMHPLRVRYQETDQMGVVFHGNYLTWFEIGRTELVRSLGLSYIEIEKAGLLLPVVDANISYVSPARYDDIVFICTRIEELSPIRMAFCSEIRMAEEQVALPQSQWWHEAEPPGKLLTRGGTRHVWVNRDWRPARLDKAFPAVYGRLQAAAAGVVQEEGSE</sequence>
<evidence type="ECO:0000313" key="4">
    <source>
        <dbReference type="EMBL" id="AZN43660.1"/>
    </source>
</evidence>
<keyword evidence="5" id="KW-1185">Reference proteome</keyword>
<reference evidence="5" key="1">
    <citation type="submission" date="2018-12" db="EMBL/GenBank/DDBJ databases">
        <title>Genome sequence of Peanibacillus sp.</title>
        <authorList>
            <person name="Subramani G."/>
            <person name="Srinivasan S."/>
            <person name="Kim M.K."/>
        </authorList>
    </citation>
    <scope>NUCLEOTIDE SEQUENCE [LARGE SCALE GENOMIC DNA]</scope>
    <source>
        <strain evidence="5">18JY67-1</strain>
    </source>
</reference>
<dbReference type="PIRSF" id="PIRSF003230">
    <property type="entry name" value="YbgC"/>
    <property type="match status" value="1"/>
</dbReference>
<evidence type="ECO:0000256" key="2">
    <source>
        <dbReference type="ARBA" id="ARBA00022801"/>
    </source>
</evidence>
<dbReference type="Pfam" id="PF03061">
    <property type="entry name" value="4HBT"/>
    <property type="match status" value="1"/>
</dbReference>
<evidence type="ECO:0000313" key="5">
    <source>
        <dbReference type="Proteomes" id="UP000272528"/>
    </source>
</evidence>
<evidence type="ECO:0000259" key="3">
    <source>
        <dbReference type="Pfam" id="PF03061"/>
    </source>
</evidence>
<dbReference type="InterPro" id="IPR008272">
    <property type="entry name" value="HB-CoA_thioesterase_AS"/>
</dbReference>
<dbReference type="InterPro" id="IPR006684">
    <property type="entry name" value="YbgC/YbaW"/>
</dbReference>
<feature type="domain" description="Thioesterase" evidence="3">
    <location>
        <begin position="29"/>
        <end position="107"/>
    </location>
</feature>
<dbReference type="KEGG" id="palb:EJC50_11630"/>
<protein>
    <submittedName>
        <fullName evidence="4">Acyl-CoA thioesterase</fullName>
    </submittedName>
</protein>
<dbReference type="CDD" id="cd00586">
    <property type="entry name" value="4HBT"/>
    <property type="match status" value="1"/>
</dbReference>
<evidence type="ECO:0000256" key="1">
    <source>
        <dbReference type="ARBA" id="ARBA00005953"/>
    </source>
</evidence>
<dbReference type="EMBL" id="CP034437">
    <property type="protein sequence ID" value="AZN43660.1"/>
    <property type="molecule type" value="Genomic_DNA"/>
</dbReference>
<comment type="similarity">
    <text evidence="1">Belongs to the 4-hydroxybenzoyl-CoA thioesterase family.</text>
</comment>
<proteinExistence type="inferred from homology"/>
<dbReference type="SUPFAM" id="SSF54637">
    <property type="entry name" value="Thioesterase/thiol ester dehydrase-isomerase"/>
    <property type="match status" value="1"/>
</dbReference>
<dbReference type="InterPro" id="IPR006683">
    <property type="entry name" value="Thioestr_dom"/>
</dbReference>
<dbReference type="PANTHER" id="PTHR31793:SF27">
    <property type="entry name" value="NOVEL THIOESTERASE SUPERFAMILY DOMAIN AND SAPOSIN A-TYPE DOMAIN CONTAINING PROTEIN (0610012H03RIK)"/>
    <property type="match status" value="1"/>
</dbReference>
<dbReference type="PROSITE" id="PS01328">
    <property type="entry name" value="4HBCOA_THIOESTERASE"/>
    <property type="match status" value="1"/>
</dbReference>
<accession>A0A3S9AD33</accession>
<dbReference type="AlphaFoldDB" id="A0A3S9AD33"/>
<dbReference type="NCBIfam" id="TIGR00051">
    <property type="entry name" value="YbgC/FadM family acyl-CoA thioesterase"/>
    <property type="match status" value="1"/>
</dbReference>
<gene>
    <name evidence="4" type="ORF">EJC50_11630</name>
</gene>
<dbReference type="Proteomes" id="UP000272528">
    <property type="component" value="Chromosome"/>
</dbReference>
<dbReference type="OrthoDB" id="9800856at2"/>
<dbReference type="Gene3D" id="3.10.129.10">
    <property type="entry name" value="Hotdog Thioesterase"/>
    <property type="match status" value="1"/>
</dbReference>